<reference evidence="1 2" key="1">
    <citation type="submission" date="2015-01" db="EMBL/GenBank/DDBJ databases">
        <title>Evolution of Trichinella species and genotypes.</title>
        <authorList>
            <person name="Korhonen P.K."/>
            <person name="Edoardo P."/>
            <person name="Giuseppe L.R."/>
            <person name="Gasser R.B."/>
        </authorList>
    </citation>
    <scope>NUCLEOTIDE SEQUENCE [LARGE SCALE GENOMIC DNA]</scope>
    <source>
        <strain evidence="1">ISS1980</strain>
    </source>
</reference>
<dbReference type="AlphaFoldDB" id="A0A0V1LWS8"/>
<name>A0A0V1LWS8_9BILA</name>
<evidence type="ECO:0000313" key="2">
    <source>
        <dbReference type="Proteomes" id="UP000054843"/>
    </source>
</evidence>
<proteinExistence type="predicted"/>
<keyword evidence="2" id="KW-1185">Reference proteome</keyword>
<accession>A0A0V1LWS8</accession>
<protein>
    <submittedName>
        <fullName evidence="1">Uncharacterized protein</fullName>
    </submittedName>
</protein>
<evidence type="ECO:0000313" key="1">
    <source>
        <dbReference type="EMBL" id="KRZ63895.1"/>
    </source>
</evidence>
<comment type="caution">
    <text evidence="1">The sequence shown here is derived from an EMBL/GenBank/DDBJ whole genome shotgun (WGS) entry which is preliminary data.</text>
</comment>
<dbReference type="Proteomes" id="UP000054843">
    <property type="component" value="Unassembled WGS sequence"/>
</dbReference>
<dbReference type="EMBL" id="JYDO01001752">
    <property type="protein sequence ID" value="KRZ63895.1"/>
    <property type="molecule type" value="Genomic_DNA"/>
</dbReference>
<organism evidence="1 2">
    <name type="scientific">Trichinella papuae</name>
    <dbReference type="NCBI Taxonomy" id="268474"/>
    <lineage>
        <taxon>Eukaryota</taxon>
        <taxon>Metazoa</taxon>
        <taxon>Ecdysozoa</taxon>
        <taxon>Nematoda</taxon>
        <taxon>Enoplea</taxon>
        <taxon>Dorylaimia</taxon>
        <taxon>Trichinellida</taxon>
        <taxon>Trichinellidae</taxon>
        <taxon>Trichinella</taxon>
    </lineage>
</organism>
<gene>
    <name evidence="1" type="ORF">T10_7591</name>
</gene>
<sequence>MKRRNNSYLHKSLILAKNIGDSVEKIIIILQNMLPGTVRISFL</sequence>